<name>V6LRP5_9EUKA</name>
<organism evidence="1">
    <name type="scientific">Spironucleus salmonicida</name>
    <dbReference type="NCBI Taxonomy" id="348837"/>
    <lineage>
        <taxon>Eukaryota</taxon>
        <taxon>Metamonada</taxon>
        <taxon>Diplomonadida</taxon>
        <taxon>Hexamitidae</taxon>
        <taxon>Hexamitinae</taxon>
        <taxon>Spironucleus</taxon>
    </lineage>
</organism>
<accession>V6LRP5</accession>
<gene>
    <name evidence="1" type="ORF">SS50377_ja024</name>
</gene>
<proteinExistence type="predicted"/>
<dbReference type="EMBL" id="KI546136">
    <property type="protein sequence ID" value="EST43454.1"/>
    <property type="molecule type" value="Genomic_DNA"/>
</dbReference>
<sequence>MAASQFFDDVLIDKLGYEVLLIPCITSDRACAANFLGLFHLQVDFSETTGVLGNCGGCQSASKASRLRRTLSAASLPNLGVIFHFGSRNFVINASLLIYNYLMCRICESQMRPIIFFRIQRKTDCEIQYYYIVQYIDIK</sequence>
<dbReference type="AlphaFoldDB" id="V6LRP5"/>
<reference evidence="1" key="1">
    <citation type="journal article" date="2014" name="PLoS Genet.">
        <title>The Genome of Spironucleus salmonicida Highlights a Fish Pathogen Adapted to Fluctuating Environments.</title>
        <authorList>
            <person name="Xu F."/>
            <person name="Jerlstrom-Hultqvist J."/>
            <person name="Einarsson E."/>
            <person name="Astvaldsson A."/>
            <person name="Svard S.G."/>
            <person name="Andersson J.O."/>
        </authorList>
    </citation>
    <scope>NUCLEOTIDE SEQUENCE</scope>
</reference>
<evidence type="ECO:0000313" key="1">
    <source>
        <dbReference type="EMBL" id="EST43454.1"/>
    </source>
</evidence>
<protein>
    <submittedName>
        <fullName evidence="1">Uncharacterized protein</fullName>
    </submittedName>
</protein>